<dbReference type="Proteomes" id="UP000011723">
    <property type="component" value="Chromosome"/>
</dbReference>
<organism evidence="2 3">
    <name type="scientific">Corynebacterium halotolerans YIM 70093 = DSM 44683</name>
    <dbReference type="NCBI Taxonomy" id="1121362"/>
    <lineage>
        <taxon>Bacteria</taxon>
        <taxon>Bacillati</taxon>
        <taxon>Actinomycetota</taxon>
        <taxon>Actinomycetes</taxon>
        <taxon>Mycobacteriales</taxon>
        <taxon>Corynebacteriaceae</taxon>
        <taxon>Corynebacterium</taxon>
    </lineage>
</organism>
<keyword evidence="3" id="KW-1185">Reference proteome</keyword>
<dbReference type="InterPro" id="IPR007210">
    <property type="entry name" value="ABC_Gly_betaine_transp_sub-bd"/>
</dbReference>
<name>M1NYU6_9CORY</name>
<dbReference type="STRING" id="1121362.A605_08390"/>
<protein>
    <recommendedName>
        <fullName evidence="1">ABC-type glycine betaine transport system substrate-binding domain-containing protein</fullName>
    </recommendedName>
</protein>
<dbReference type="SUPFAM" id="SSF53850">
    <property type="entry name" value="Periplasmic binding protein-like II"/>
    <property type="match status" value="1"/>
</dbReference>
<feature type="domain" description="ABC-type glycine betaine transport system substrate-binding" evidence="1">
    <location>
        <begin position="11"/>
        <end position="263"/>
    </location>
</feature>
<evidence type="ECO:0000313" key="3">
    <source>
        <dbReference type="Proteomes" id="UP000011723"/>
    </source>
</evidence>
<dbReference type="HOGENOM" id="CLU_008673_1_2_11"/>
<accession>M1NYU6</accession>
<reference evidence="2 3" key="1">
    <citation type="journal article" date="2012" name="Stand. Genomic Sci.">
        <title>Genome sequence of the halotolerant bacterium Corynebacterium halotolerans type strain YIM 70093(T) (= DSM 44683(T)).</title>
        <authorList>
            <person name="Ruckert C."/>
            <person name="Albersmeier A."/>
            <person name="Al-Dilaimi A."/>
            <person name="Niehaus K."/>
            <person name="Szczepanowski R."/>
            <person name="Kalinowski J."/>
        </authorList>
    </citation>
    <scope>NUCLEOTIDE SEQUENCE [LARGE SCALE GENOMIC DNA]</scope>
    <source>
        <strain evidence="2">YIM 70093</strain>
    </source>
</reference>
<dbReference type="Pfam" id="PF04069">
    <property type="entry name" value="OpuAC"/>
    <property type="match status" value="1"/>
</dbReference>
<dbReference type="Gene3D" id="3.40.190.10">
    <property type="entry name" value="Periplasmic binding protein-like II"/>
    <property type="match status" value="1"/>
</dbReference>
<gene>
    <name evidence="2" type="ORF">A605_08390</name>
</gene>
<dbReference type="RefSeq" id="WP_015401099.1">
    <property type="nucleotide sequence ID" value="NC_020302.1"/>
</dbReference>
<dbReference type="AlphaFoldDB" id="M1NYU6"/>
<dbReference type="OrthoDB" id="9787902at2"/>
<dbReference type="GO" id="GO:0022857">
    <property type="term" value="F:transmembrane transporter activity"/>
    <property type="evidence" value="ECO:0007669"/>
    <property type="project" value="InterPro"/>
</dbReference>
<evidence type="ECO:0000313" key="2">
    <source>
        <dbReference type="EMBL" id="AGF72680.1"/>
    </source>
</evidence>
<dbReference type="GO" id="GO:0043190">
    <property type="term" value="C:ATP-binding cassette (ABC) transporter complex"/>
    <property type="evidence" value="ECO:0007669"/>
    <property type="project" value="InterPro"/>
</dbReference>
<dbReference type="KEGG" id="chn:A605_08390"/>
<dbReference type="EMBL" id="CP003697">
    <property type="protein sequence ID" value="AGF72680.1"/>
    <property type="molecule type" value="Genomic_DNA"/>
</dbReference>
<dbReference type="eggNOG" id="COG2113">
    <property type="taxonomic scope" value="Bacteria"/>
</dbReference>
<sequence length="274" mass="30605">MTSPGHQFPGPVVYGRIDESFHQVAAAVVEEVLRRLGHEVDVVEGPHPRMYPQLAARRQHLFADAWLPGGHEVYWEQVKDSVVEVASLYDGAAFYWAVPAYIPAELVSSLSDLARPEVRERMTTLTVQGTTAAAGLTMRGDALLETYGLAALGWRQEIGDLHAIIDTVNRRMDNGDWFVTPLWQPQYLNEVHDLRPLADPEGAFPAPDRASLLAHRGSWETLPARTRGVLSRITYPIGAVNEMDLAVNLHSRDPLTAAREWMDRHPETVDAWFA</sequence>
<proteinExistence type="predicted"/>
<dbReference type="Gene3D" id="3.40.190.100">
    <property type="entry name" value="Glycine betaine-binding periplasmic protein, domain 2"/>
    <property type="match status" value="1"/>
</dbReference>
<dbReference type="PATRIC" id="fig|1121362.3.peg.1694"/>
<evidence type="ECO:0000259" key="1">
    <source>
        <dbReference type="Pfam" id="PF04069"/>
    </source>
</evidence>